<keyword evidence="1" id="KW-0472">Membrane</keyword>
<comment type="caution">
    <text evidence="2">The sequence shown here is derived from an EMBL/GenBank/DDBJ whole genome shotgun (WGS) entry which is preliminary data.</text>
</comment>
<dbReference type="EMBL" id="LCPV01000004">
    <property type="protein sequence ID" value="KKW07948.1"/>
    <property type="molecule type" value="Genomic_DNA"/>
</dbReference>
<gene>
    <name evidence="2" type="ORF">UY39_C0004G0012</name>
</gene>
<evidence type="ECO:0000313" key="3">
    <source>
        <dbReference type="Proteomes" id="UP000034589"/>
    </source>
</evidence>
<evidence type="ECO:0000313" key="2">
    <source>
        <dbReference type="EMBL" id="KKW07948.1"/>
    </source>
</evidence>
<feature type="transmembrane region" description="Helical" evidence="1">
    <location>
        <begin position="12"/>
        <end position="32"/>
    </location>
</feature>
<sequence length="416" mass="44310">MIRFPRAAKILRYVLVASTVATLLALLSWYFFLQSQENALLATDIARGVGIAPPSFGGLFGSTYENITANTSDFEAGASASSTAAMPRLWQITKTPVAGAGFMPSTAISSSTIRFVERGTGYVLEADPKSGEFARITNTLVPRVYEALIGANGAIILRGVNEAGFITTSAGLATSTMATSKAPVALTLSTLPQNIQSIALSPGGENIVYLRREEDGGSSVVQSTWKGAGSKQLASLGISGWHIRWLSDERIFLIQNPAEGAANNVYELKKNGALSRFLSGANGLTILPRANSSAYLSSVAGFILSARTNANASTVLPIRTIADKCVWSPKEEFVAYCAVPQVLPENGALAGRLRGEMHTSDTWWRADVNAGSAELLYAPSNTLQIDSENPSIDAGGEYISFMNTRDKSLWLLRIAE</sequence>
<proteinExistence type="predicted"/>
<keyword evidence="1" id="KW-1133">Transmembrane helix</keyword>
<name>A0A0G1VNA0_9BACT</name>
<reference evidence="2 3" key="1">
    <citation type="journal article" date="2015" name="Nature">
        <title>rRNA introns, odd ribosomes, and small enigmatic genomes across a large radiation of phyla.</title>
        <authorList>
            <person name="Brown C.T."/>
            <person name="Hug L.A."/>
            <person name="Thomas B.C."/>
            <person name="Sharon I."/>
            <person name="Castelle C.J."/>
            <person name="Singh A."/>
            <person name="Wilkins M.J."/>
            <person name="Williams K.H."/>
            <person name="Banfield J.F."/>
        </authorList>
    </citation>
    <scope>NUCLEOTIDE SEQUENCE [LARGE SCALE GENOMIC DNA]</scope>
</reference>
<dbReference type="Proteomes" id="UP000034589">
    <property type="component" value="Unassembled WGS sequence"/>
</dbReference>
<keyword evidence="1" id="KW-0812">Transmembrane</keyword>
<organism evidence="2 3">
    <name type="scientific">Candidatus Kaiserbacteria bacterium GW2011_GWC2_49_12</name>
    <dbReference type="NCBI Taxonomy" id="1618675"/>
    <lineage>
        <taxon>Bacteria</taxon>
        <taxon>Candidatus Kaiseribacteriota</taxon>
    </lineage>
</organism>
<protein>
    <submittedName>
        <fullName evidence="2">Uncharacterized protein</fullName>
    </submittedName>
</protein>
<dbReference type="SUPFAM" id="SSF69304">
    <property type="entry name" value="Tricorn protease N-terminal domain"/>
    <property type="match status" value="1"/>
</dbReference>
<evidence type="ECO:0000256" key="1">
    <source>
        <dbReference type="SAM" id="Phobius"/>
    </source>
</evidence>
<dbReference type="AlphaFoldDB" id="A0A0G1VNA0"/>
<accession>A0A0G1VNA0</accession>